<reference evidence="2 3" key="1">
    <citation type="submission" date="2018-10" db="EMBL/GenBank/DDBJ databases">
        <title>Isolation, diversity and antifungal activity of actinobacteria from wheat.</title>
        <authorList>
            <person name="Han C."/>
        </authorList>
    </citation>
    <scope>NUCLEOTIDE SEQUENCE [LARGE SCALE GENOMIC DNA]</scope>
    <source>
        <strain evidence="2 3">NEAU-YY642</strain>
    </source>
</reference>
<dbReference type="Proteomes" id="UP000278673">
    <property type="component" value="Unassembled WGS sequence"/>
</dbReference>
<comment type="caution">
    <text evidence="2">The sequence shown here is derived from an EMBL/GenBank/DDBJ whole genome shotgun (WGS) entry which is preliminary data.</text>
</comment>
<evidence type="ECO:0000313" key="2">
    <source>
        <dbReference type="EMBL" id="RMI40705.1"/>
    </source>
</evidence>
<dbReference type="EMBL" id="RFFJ01000054">
    <property type="protein sequence ID" value="RMI40705.1"/>
    <property type="molecule type" value="Genomic_DNA"/>
</dbReference>
<dbReference type="PANTHER" id="PTHR47691:SF3">
    <property type="entry name" value="HTH-TYPE TRANSCRIPTIONAL REGULATOR RV0890C-RELATED"/>
    <property type="match status" value="1"/>
</dbReference>
<protein>
    <recommendedName>
        <fullName evidence="1">HTH luxR-type domain-containing protein</fullName>
    </recommendedName>
</protein>
<name>A0A3M2LXD3_9ACTN</name>
<dbReference type="SMART" id="SM00421">
    <property type="entry name" value="HTH_LUXR"/>
    <property type="match status" value="1"/>
</dbReference>
<feature type="domain" description="HTH luxR-type" evidence="1">
    <location>
        <begin position="749"/>
        <end position="816"/>
    </location>
</feature>
<dbReference type="GO" id="GO:0006355">
    <property type="term" value="P:regulation of DNA-templated transcription"/>
    <property type="evidence" value="ECO:0007669"/>
    <property type="project" value="InterPro"/>
</dbReference>
<sequence>MLQTAVYCTICESRIAVAATPQAQRRQRYCSNACRQRAYRQRLATRRTPAGQPMGAHRRWAPKPLSVPLHLDRFIGRTKELEQLRTLRDHPLVTLTGAPGAGKSRLAARHIESEHTGNPDRVLWIDVDRLESGTGLEPLVGEVLDATPGGPRPPGTLPGDQKILLVLDNCEQRVDEAAFLVENLLMNRPDLCVRVTSREALRIPGEVVVGVGPLAVPEPADRNAGHRELLRYDAAQLFVERASSSNPNFVLSQANATAIAELCAELDGLPLSIEFAARWVGMLSVVELLTRVRESTAFLTVASRTASDRHSSQRAVFDASYAALDPAEQALFRRLSVLDGPFGLAPAGAVAGLAADSDSGLTDLLSGLQAKSLLTTELDSPHGVEFHQFRSLRRYAAERLADAGETDETWGRLADWLLARFHPATRRIGPLAHAQVEDPELDQLHGYLWATIEWADRRNDTRNALLVAAAARTLCTRGDEATFRHLATRALRQSAPASDQTVLLIEMATCTRLQGRVMEAQGLAARAVGRADGLDDGTIHGRALIELATCERHNRDFTAATTHARTALGLVGTDDTLNAAACLEHLATTSMAAGDPEGAGLLISGALHSLAASDTPHALATAHALNTAADIALTGDRVVDAEACTLAALSLIPPEAALLHRPLSRLAAIRALQGALPQAMRLRESARSLRRRSPVVERAWLDDWVERVCDDAISGAELVDLAAARTTAEEMTPHRAHAFALGEPWPEQPTRDPVESQLPPRQRTIALLVAEGLTNRQIASRLGVSSRTVVADLCRLRDTLELRSRAQVAAWARTVVTT</sequence>
<dbReference type="InterPro" id="IPR036388">
    <property type="entry name" value="WH-like_DNA-bd_sf"/>
</dbReference>
<dbReference type="PROSITE" id="PS50043">
    <property type="entry name" value="HTH_LUXR_2"/>
    <property type="match status" value="1"/>
</dbReference>
<gene>
    <name evidence="2" type="ORF">EBN88_12320</name>
</gene>
<dbReference type="PRINTS" id="PR00038">
    <property type="entry name" value="HTHLUXR"/>
</dbReference>
<dbReference type="SUPFAM" id="SSF46894">
    <property type="entry name" value="C-terminal effector domain of the bipartite response regulators"/>
    <property type="match status" value="1"/>
</dbReference>
<evidence type="ECO:0000259" key="1">
    <source>
        <dbReference type="PROSITE" id="PS50043"/>
    </source>
</evidence>
<dbReference type="GO" id="GO:0003677">
    <property type="term" value="F:DNA binding"/>
    <property type="evidence" value="ECO:0007669"/>
    <property type="project" value="InterPro"/>
</dbReference>
<accession>A0A3M2LXD3</accession>
<dbReference type="InterPro" id="IPR016032">
    <property type="entry name" value="Sig_transdc_resp-reg_C-effctor"/>
</dbReference>
<dbReference type="Gene3D" id="1.10.10.10">
    <property type="entry name" value="Winged helix-like DNA-binding domain superfamily/Winged helix DNA-binding domain"/>
    <property type="match status" value="1"/>
</dbReference>
<dbReference type="CDD" id="cd06170">
    <property type="entry name" value="LuxR_C_like"/>
    <property type="match status" value="1"/>
</dbReference>
<dbReference type="PANTHER" id="PTHR47691">
    <property type="entry name" value="REGULATOR-RELATED"/>
    <property type="match status" value="1"/>
</dbReference>
<dbReference type="Pfam" id="PF00196">
    <property type="entry name" value="GerE"/>
    <property type="match status" value="1"/>
</dbReference>
<keyword evidence="3" id="KW-1185">Reference proteome</keyword>
<dbReference type="AlphaFoldDB" id="A0A3M2LXD3"/>
<dbReference type="InterPro" id="IPR000792">
    <property type="entry name" value="Tscrpt_reg_LuxR_C"/>
</dbReference>
<dbReference type="InterPro" id="IPR027417">
    <property type="entry name" value="P-loop_NTPase"/>
</dbReference>
<dbReference type="SUPFAM" id="SSF48452">
    <property type="entry name" value="TPR-like"/>
    <property type="match status" value="1"/>
</dbReference>
<evidence type="ECO:0000313" key="3">
    <source>
        <dbReference type="Proteomes" id="UP000278673"/>
    </source>
</evidence>
<dbReference type="Gene3D" id="1.25.40.10">
    <property type="entry name" value="Tetratricopeptide repeat domain"/>
    <property type="match status" value="1"/>
</dbReference>
<dbReference type="SUPFAM" id="SSF52540">
    <property type="entry name" value="P-loop containing nucleoside triphosphate hydrolases"/>
    <property type="match status" value="1"/>
</dbReference>
<dbReference type="InterPro" id="IPR011990">
    <property type="entry name" value="TPR-like_helical_dom_sf"/>
</dbReference>
<organism evidence="2 3">
    <name type="scientific">Streptomyces triticirhizae</name>
    <dbReference type="NCBI Taxonomy" id="2483353"/>
    <lineage>
        <taxon>Bacteria</taxon>
        <taxon>Bacillati</taxon>
        <taxon>Actinomycetota</taxon>
        <taxon>Actinomycetes</taxon>
        <taxon>Kitasatosporales</taxon>
        <taxon>Streptomycetaceae</taxon>
        <taxon>Streptomyces</taxon>
    </lineage>
</organism>
<proteinExistence type="predicted"/>
<dbReference type="Gene3D" id="3.40.50.300">
    <property type="entry name" value="P-loop containing nucleotide triphosphate hydrolases"/>
    <property type="match status" value="1"/>
</dbReference>